<accession>A0A0J3YLA8</accession>
<proteinExistence type="predicted"/>
<evidence type="ECO:0000313" key="2">
    <source>
        <dbReference type="EMBL" id="STG50766.1"/>
    </source>
</evidence>
<organism evidence="5 9">
    <name type="scientific">Escherichia coli</name>
    <dbReference type="NCBI Taxonomy" id="562"/>
    <lineage>
        <taxon>Bacteria</taxon>
        <taxon>Pseudomonadati</taxon>
        <taxon>Pseudomonadota</taxon>
        <taxon>Gammaproteobacteria</taxon>
        <taxon>Enterobacterales</taxon>
        <taxon>Enterobacteriaceae</taxon>
        <taxon>Escherichia</taxon>
    </lineage>
</organism>
<evidence type="ECO:0000313" key="10">
    <source>
        <dbReference type="Proteomes" id="UP000255201"/>
    </source>
</evidence>
<gene>
    <name evidence="1" type="ORF">NCTC10764_03761</name>
    <name evidence="2" type="ORF">NCTC11112_01191</name>
    <name evidence="5" type="ORF">NCTC8603_03368</name>
    <name evidence="3" type="ORF">NCTC8621_00414</name>
    <name evidence="4" type="ORF">NCTC9077_00495</name>
</gene>
<dbReference type="EMBL" id="UGBW01000003">
    <property type="protein sequence ID" value="STH80539.1"/>
    <property type="molecule type" value="Genomic_DNA"/>
</dbReference>
<dbReference type="EMBL" id="UGCU01000001">
    <property type="protein sequence ID" value="STJ08895.1"/>
    <property type="molecule type" value="Genomic_DNA"/>
</dbReference>
<dbReference type="EMBL" id="UGEE01000003">
    <property type="protein sequence ID" value="STK87754.1"/>
    <property type="molecule type" value="Genomic_DNA"/>
</dbReference>
<name>A0A0J2BWG1_ECOLX</name>
<protein>
    <submittedName>
        <fullName evidence="5">Uncharacterized protein</fullName>
    </submittedName>
</protein>
<dbReference type="AlphaFoldDB" id="A0A0J2BWG1"/>
<evidence type="ECO:0000313" key="7">
    <source>
        <dbReference type="Proteomes" id="UP000254817"/>
    </source>
</evidence>
<dbReference type="Proteomes" id="UP000255201">
    <property type="component" value="Unassembled WGS sequence"/>
</dbReference>
<evidence type="ECO:0000313" key="3">
    <source>
        <dbReference type="EMBL" id="STH80539.1"/>
    </source>
</evidence>
<accession>A0A0J2BWG1</accession>
<evidence type="ECO:0000313" key="1">
    <source>
        <dbReference type="EMBL" id="STE73029.1"/>
    </source>
</evidence>
<evidence type="ECO:0000313" key="6">
    <source>
        <dbReference type="Proteomes" id="UP000254495"/>
    </source>
</evidence>
<evidence type="ECO:0000313" key="9">
    <source>
        <dbReference type="Proteomes" id="UP000255153"/>
    </source>
</evidence>
<dbReference type="EMBL" id="UFZL01000002">
    <property type="protein sequence ID" value="STE73029.1"/>
    <property type="molecule type" value="Genomic_DNA"/>
</dbReference>
<dbReference type="Proteomes" id="UP000254495">
    <property type="component" value="Unassembled WGS sequence"/>
</dbReference>
<evidence type="ECO:0000313" key="5">
    <source>
        <dbReference type="EMBL" id="STK87754.1"/>
    </source>
</evidence>
<reference evidence="6 7" key="1">
    <citation type="submission" date="2018-06" db="EMBL/GenBank/DDBJ databases">
        <authorList>
            <consortium name="Pathogen Informatics"/>
            <person name="Doyle S."/>
        </authorList>
    </citation>
    <scope>NUCLEOTIDE SEQUENCE [LARGE SCALE GENOMIC DNA]</scope>
    <source>
        <strain evidence="1 10">NCTC10764</strain>
        <strain evidence="2 7">NCTC11112</strain>
        <strain evidence="5 9">NCTC8603</strain>
        <strain evidence="3 8">NCTC8621</strain>
        <strain evidence="4 6">NCTC9077</strain>
    </source>
</reference>
<dbReference type="Proteomes" id="UP000254817">
    <property type="component" value="Unassembled WGS sequence"/>
</dbReference>
<dbReference type="EMBL" id="UGAW01000001">
    <property type="protein sequence ID" value="STG50766.1"/>
    <property type="molecule type" value="Genomic_DNA"/>
</dbReference>
<evidence type="ECO:0000313" key="4">
    <source>
        <dbReference type="EMBL" id="STJ08895.1"/>
    </source>
</evidence>
<evidence type="ECO:0000313" key="8">
    <source>
        <dbReference type="Proteomes" id="UP000255093"/>
    </source>
</evidence>
<dbReference type="Proteomes" id="UP000255093">
    <property type="component" value="Unassembled WGS sequence"/>
</dbReference>
<dbReference type="Proteomes" id="UP000255153">
    <property type="component" value="Unassembled WGS sequence"/>
</dbReference>
<sequence>MTDAEREYLISYLIGYLLGRRLEALDIAKRML</sequence>